<keyword evidence="2" id="KW-0059">Arsenical resistance</keyword>
<evidence type="ECO:0000256" key="6">
    <source>
        <dbReference type="PROSITE-ProRule" id="PRU01282"/>
    </source>
</evidence>
<evidence type="ECO:0000313" key="8">
    <source>
        <dbReference type="EMBL" id="MDZ7282939.1"/>
    </source>
</evidence>
<dbReference type="CDD" id="cd03034">
    <property type="entry name" value="ArsC_ArsC"/>
    <property type="match status" value="1"/>
</dbReference>
<evidence type="ECO:0000256" key="2">
    <source>
        <dbReference type="ARBA" id="ARBA00022849"/>
    </source>
</evidence>
<dbReference type="Pfam" id="PF03960">
    <property type="entry name" value="ArsC"/>
    <property type="match status" value="1"/>
</dbReference>
<name>A0ABU5LSL9_9SPHN</name>
<gene>
    <name evidence="8" type="primary">arsC</name>
    <name evidence="8" type="ORF">N4G62_12960</name>
</gene>
<dbReference type="EMBL" id="JAOBTW010000013">
    <property type="protein sequence ID" value="MDZ7282939.1"/>
    <property type="molecule type" value="Genomic_DNA"/>
</dbReference>
<protein>
    <recommendedName>
        <fullName evidence="5 7">Arsenate reductase</fullName>
        <ecNumber evidence="4 7">1.20.4.1</ecNumber>
    </recommendedName>
</protein>
<evidence type="ECO:0000256" key="5">
    <source>
        <dbReference type="ARBA" id="ARBA00039879"/>
    </source>
</evidence>
<dbReference type="InterPro" id="IPR006659">
    <property type="entry name" value="Arsenate_reductase"/>
</dbReference>
<proteinExistence type="inferred from homology"/>
<dbReference type="PANTHER" id="PTHR30041:SF5">
    <property type="entry name" value="ARSENATE REDUCTASE-RELATED"/>
    <property type="match status" value="1"/>
</dbReference>
<dbReference type="PROSITE" id="PS51353">
    <property type="entry name" value="ARSC"/>
    <property type="match status" value="1"/>
</dbReference>
<dbReference type="EC" id="1.20.4.1" evidence="4 7"/>
<dbReference type="SUPFAM" id="SSF52833">
    <property type="entry name" value="Thioredoxin-like"/>
    <property type="match status" value="1"/>
</dbReference>
<organism evidence="8 9">
    <name type="scientific">Sphingomonas sanguinis</name>
    <dbReference type="NCBI Taxonomy" id="33051"/>
    <lineage>
        <taxon>Bacteria</taxon>
        <taxon>Pseudomonadati</taxon>
        <taxon>Pseudomonadota</taxon>
        <taxon>Alphaproteobacteria</taxon>
        <taxon>Sphingomonadales</taxon>
        <taxon>Sphingomonadaceae</taxon>
        <taxon>Sphingomonas</taxon>
    </lineage>
</organism>
<dbReference type="NCBIfam" id="TIGR00014">
    <property type="entry name" value="arsC"/>
    <property type="match status" value="1"/>
</dbReference>
<dbReference type="InterPro" id="IPR006660">
    <property type="entry name" value="Arsenate_reductase-like"/>
</dbReference>
<dbReference type="RefSeq" id="WP_322539762.1">
    <property type="nucleotide sequence ID" value="NZ_JAOBTW010000013.1"/>
</dbReference>
<dbReference type="GO" id="GO:0008794">
    <property type="term" value="F:arsenate reductase (glutaredoxin) activity"/>
    <property type="evidence" value="ECO:0007669"/>
    <property type="project" value="UniProtKB-EC"/>
</dbReference>
<evidence type="ECO:0000313" key="9">
    <source>
        <dbReference type="Proteomes" id="UP001292182"/>
    </source>
</evidence>
<dbReference type="InterPro" id="IPR036249">
    <property type="entry name" value="Thioredoxin-like_sf"/>
</dbReference>
<keyword evidence="3 7" id="KW-0560">Oxidoreductase</keyword>
<reference evidence="9" key="1">
    <citation type="submission" date="2023-07" db="EMBL/GenBank/DDBJ databases">
        <title>Whole genome sequence analysis of rice epiphytic Sphingomonas sanguinis OsEp_Plm_15B2.</title>
        <authorList>
            <person name="Sahu K.P."/>
            <person name="Asharani P."/>
            <person name="Reddy B."/>
            <person name="Kumar A."/>
        </authorList>
    </citation>
    <scope>NUCLEOTIDE SEQUENCE [LARGE SCALE GENOMIC DNA]</scope>
    <source>
        <strain evidence="9">OsEp_Plm_15B2</strain>
    </source>
</reference>
<sequence>MATQATIYHNPRCGTSRQTLALLSDAGIDLTVIEYLKTPPAADELRRLYAKAGLSPRDGLRKTEAGAEALLSAEDDIVLAAMVAQPILIQRPLVETEKGVVIARPPETVRSIL</sequence>
<keyword evidence="9" id="KW-1185">Reference proteome</keyword>
<dbReference type="Proteomes" id="UP001292182">
    <property type="component" value="Unassembled WGS sequence"/>
</dbReference>
<comment type="catalytic activity">
    <reaction evidence="7">
        <text>[glutaredoxin]-dithiol + arsenate + glutathione + H(+) = glutathionyl-S-S-[glutaredoxin] + arsenite + H2O</text>
        <dbReference type="Rhea" id="RHEA:22016"/>
        <dbReference type="Rhea" id="RHEA-COMP:10729"/>
        <dbReference type="Rhea" id="RHEA-COMP:17668"/>
        <dbReference type="ChEBI" id="CHEBI:15377"/>
        <dbReference type="ChEBI" id="CHEBI:15378"/>
        <dbReference type="ChEBI" id="CHEBI:29242"/>
        <dbReference type="ChEBI" id="CHEBI:29950"/>
        <dbReference type="ChEBI" id="CHEBI:48597"/>
        <dbReference type="ChEBI" id="CHEBI:57925"/>
        <dbReference type="ChEBI" id="CHEBI:146199"/>
        <dbReference type="EC" id="1.20.4.1"/>
    </reaction>
</comment>
<evidence type="ECO:0000256" key="3">
    <source>
        <dbReference type="ARBA" id="ARBA00023002"/>
    </source>
</evidence>
<accession>A0ABU5LSL9</accession>
<evidence type="ECO:0000256" key="7">
    <source>
        <dbReference type="RuleBase" id="RU362029"/>
    </source>
</evidence>
<evidence type="ECO:0000256" key="4">
    <source>
        <dbReference type="ARBA" id="ARBA00038969"/>
    </source>
</evidence>
<comment type="similarity">
    <text evidence="1 6 7">Belongs to the ArsC family.</text>
</comment>
<dbReference type="PANTHER" id="PTHR30041">
    <property type="entry name" value="ARSENATE REDUCTASE"/>
    <property type="match status" value="1"/>
</dbReference>
<comment type="caution">
    <text evidence="8">The sequence shown here is derived from an EMBL/GenBank/DDBJ whole genome shotgun (WGS) entry which is preliminary data.</text>
</comment>
<evidence type="ECO:0000256" key="1">
    <source>
        <dbReference type="ARBA" id="ARBA00007198"/>
    </source>
</evidence>
<dbReference type="Gene3D" id="3.40.30.10">
    <property type="entry name" value="Glutaredoxin"/>
    <property type="match status" value="1"/>
</dbReference>